<protein>
    <recommendedName>
        <fullName evidence="4">DUF4843 domain-containing protein</fullName>
    </recommendedName>
</protein>
<dbReference type="OrthoDB" id="1096291at2"/>
<comment type="caution">
    <text evidence="2">The sequence shown here is derived from an EMBL/GenBank/DDBJ whole genome shotgun (WGS) entry which is preliminary data.</text>
</comment>
<dbReference type="EMBL" id="QFFJ01000002">
    <property type="protein sequence ID" value="RBL89173.1"/>
    <property type="molecule type" value="Genomic_DNA"/>
</dbReference>
<dbReference type="PROSITE" id="PS51257">
    <property type="entry name" value="PROKAR_LIPOPROTEIN"/>
    <property type="match status" value="1"/>
</dbReference>
<proteinExistence type="predicted"/>
<gene>
    <name evidence="2" type="ORF">DF182_21855</name>
</gene>
<keyword evidence="1" id="KW-0732">Signal</keyword>
<accession>A0A365XS67</accession>
<dbReference type="RefSeq" id="WP_113617919.1">
    <property type="nucleotide sequence ID" value="NZ_QFFJ01000002.1"/>
</dbReference>
<evidence type="ECO:0000313" key="2">
    <source>
        <dbReference type="EMBL" id="RBL89173.1"/>
    </source>
</evidence>
<dbReference type="Pfam" id="PF16132">
    <property type="entry name" value="DUF4843"/>
    <property type="match status" value="1"/>
</dbReference>
<dbReference type="AlphaFoldDB" id="A0A365XS67"/>
<evidence type="ECO:0000256" key="1">
    <source>
        <dbReference type="SAM" id="SignalP"/>
    </source>
</evidence>
<dbReference type="Proteomes" id="UP000253410">
    <property type="component" value="Unassembled WGS sequence"/>
</dbReference>
<sequence>MKAIHYLLGAVVLYALAACKKDTLDTWKGTDDIYFENSIVEDAKRQKSDSIDIFFIFAPASTTDSVLRIPVKTMGAPVPYDRTFKIGLDSSTAVAGKHFDALPEAFVMRANRIVDTVQVRLHRTPDMIAETFVLMLNLKPNEYFTTYMDRFMLNNSANSFRRCTSLRIRVNDVLSRPKTWWDYMFSTFSRKKFQLICSVTGYDPAKLAGQPPIADLSFLGKVTQRYLKDQAKAGNVIYEDDGSIMTMGVGAGNM</sequence>
<evidence type="ECO:0000313" key="3">
    <source>
        <dbReference type="Proteomes" id="UP000253410"/>
    </source>
</evidence>
<organism evidence="2 3">
    <name type="scientific">Chitinophaga flava</name>
    <dbReference type="NCBI Taxonomy" id="2259036"/>
    <lineage>
        <taxon>Bacteria</taxon>
        <taxon>Pseudomonadati</taxon>
        <taxon>Bacteroidota</taxon>
        <taxon>Chitinophagia</taxon>
        <taxon>Chitinophagales</taxon>
        <taxon>Chitinophagaceae</taxon>
        <taxon>Chitinophaga</taxon>
    </lineage>
</organism>
<feature type="signal peptide" evidence="1">
    <location>
        <begin position="1"/>
        <end position="17"/>
    </location>
</feature>
<feature type="chain" id="PRO_5016635719" description="DUF4843 domain-containing protein" evidence="1">
    <location>
        <begin position="18"/>
        <end position="254"/>
    </location>
</feature>
<dbReference type="InterPro" id="IPR032299">
    <property type="entry name" value="DUF4843"/>
</dbReference>
<evidence type="ECO:0008006" key="4">
    <source>
        <dbReference type="Google" id="ProtNLM"/>
    </source>
</evidence>
<reference evidence="2 3" key="1">
    <citation type="submission" date="2018-05" db="EMBL/GenBank/DDBJ databases">
        <title>Chitinophaga sp. K3CV102501T nov., isolated from isolated from a monsoon evergreen broad-leaved forest soil.</title>
        <authorList>
            <person name="Lv Y."/>
        </authorList>
    </citation>
    <scope>NUCLEOTIDE SEQUENCE [LARGE SCALE GENOMIC DNA]</scope>
    <source>
        <strain evidence="2 3">GDMCC 1.1325</strain>
    </source>
</reference>
<name>A0A365XS67_9BACT</name>
<keyword evidence="3" id="KW-1185">Reference proteome</keyword>